<feature type="compositionally biased region" description="Basic and acidic residues" evidence="1">
    <location>
        <begin position="69"/>
        <end position="84"/>
    </location>
</feature>
<feature type="region of interest" description="Disordered" evidence="1">
    <location>
        <begin position="63"/>
        <end position="84"/>
    </location>
</feature>
<proteinExistence type="predicted"/>
<dbReference type="EMBL" id="CP012407">
    <property type="protein sequence ID" value="ALG75672.1"/>
    <property type="molecule type" value="Genomic_DNA"/>
</dbReference>
<reference evidence="3" key="1">
    <citation type="submission" date="2015-08" db="EMBL/GenBank/DDBJ databases">
        <title>Complete Genome Sequence of Azospirillum thiophilum BV-S.</title>
        <authorList>
            <person name="Fomenkov A."/>
            <person name="Vincze T."/>
            <person name="Grabovich M."/>
            <person name="Dubinina G."/>
            <person name="Orlova M."/>
            <person name="Belousova E."/>
            <person name="Roberts R.J."/>
        </authorList>
    </citation>
    <scope>NUCLEOTIDE SEQUENCE [LARGE SCALE GENOMIC DNA]</scope>
    <source>
        <strain evidence="3">BV-S</strain>
    </source>
</reference>
<evidence type="ECO:0000313" key="3">
    <source>
        <dbReference type="Proteomes" id="UP000069935"/>
    </source>
</evidence>
<gene>
    <name evidence="2" type="ORF">AL072_32705</name>
</gene>
<evidence type="ECO:0000256" key="1">
    <source>
        <dbReference type="SAM" id="MobiDB-lite"/>
    </source>
</evidence>
<sequence>MAPAVAHVVEIAQLAPDPQAQVGQWNIGVSSAQVGRAVAAGAEFEDVEVNALPAHGDLENTVQLAQGHHGRDQQAPPDHRTDVQ</sequence>
<keyword evidence="3" id="KW-1185">Reference proteome</keyword>
<dbReference type="AlphaFoldDB" id="A0AAC8W5X6"/>
<dbReference type="Proteomes" id="UP000069935">
    <property type="component" value="Chromosome 7"/>
</dbReference>
<accession>A0AAC8W5X6</accession>
<protein>
    <submittedName>
        <fullName evidence="2">Uncharacterized protein</fullName>
    </submittedName>
</protein>
<organism evidence="2 3">
    <name type="scientific">Azospirillum thiophilum</name>
    <dbReference type="NCBI Taxonomy" id="528244"/>
    <lineage>
        <taxon>Bacteria</taxon>
        <taxon>Pseudomonadati</taxon>
        <taxon>Pseudomonadota</taxon>
        <taxon>Alphaproteobacteria</taxon>
        <taxon>Rhodospirillales</taxon>
        <taxon>Azospirillaceae</taxon>
        <taxon>Azospirillum</taxon>
    </lineage>
</organism>
<name>A0AAC8W5X6_9PROT</name>
<dbReference type="KEGG" id="ati:AL072_32705"/>
<evidence type="ECO:0000313" key="2">
    <source>
        <dbReference type="EMBL" id="ALG75672.1"/>
    </source>
</evidence>
<reference evidence="2 3" key="2">
    <citation type="journal article" date="2016" name="Genome Announc.">
        <title>Complete Genome Sequence of a Strain of Azospirillum thiophilum Isolated from a Sulfide Spring.</title>
        <authorList>
            <person name="Fomenkov A."/>
            <person name="Vincze T."/>
            <person name="Grabovich M."/>
            <person name="Anton B.P."/>
            <person name="Dubinina G."/>
            <person name="Orlova M."/>
            <person name="Belousova E."/>
            <person name="Roberts R.J."/>
        </authorList>
    </citation>
    <scope>NUCLEOTIDE SEQUENCE [LARGE SCALE GENOMIC DNA]</scope>
    <source>
        <strain evidence="2 3">BV-S</strain>
    </source>
</reference>